<accession>A0A133UHS2</accession>
<dbReference type="Proteomes" id="UP000070284">
    <property type="component" value="Unassembled WGS sequence"/>
</dbReference>
<reference evidence="2 3" key="1">
    <citation type="journal article" date="2016" name="Sci. Rep.">
        <title>Metabolic traits of an uncultured archaeal lineage -MSBL1- from brine pools of the Red Sea.</title>
        <authorList>
            <person name="Mwirichia R."/>
            <person name="Alam I."/>
            <person name="Rashid M."/>
            <person name="Vinu M."/>
            <person name="Ba-Alawi W."/>
            <person name="Anthony Kamau A."/>
            <person name="Kamanda Ngugi D."/>
            <person name="Goker M."/>
            <person name="Klenk H.P."/>
            <person name="Bajic V."/>
            <person name="Stingl U."/>
        </authorList>
    </citation>
    <scope>NUCLEOTIDE SEQUENCE [LARGE SCALE GENOMIC DNA]</scope>
    <source>
        <strain evidence="2">SCGC-AAA259E19</strain>
    </source>
</reference>
<evidence type="ECO:0000313" key="2">
    <source>
        <dbReference type="EMBL" id="KXA93771.1"/>
    </source>
</evidence>
<feature type="region of interest" description="Disordered" evidence="1">
    <location>
        <begin position="41"/>
        <end position="62"/>
    </location>
</feature>
<keyword evidence="3" id="KW-1185">Reference proteome</keyword>
<name>A0A133UHS2_9EURY</name>
<organism evidence="2 3">
    <name type="scientific">candidate division MSBL1 archaeon SCGC-AAA259E19</name>
    <dbReference type="NCBI Taxonomy" id="1698264"/>
    <lineage>
        <taxon>Archaea</taxon>
        <taxon>Methanobacteriati</taxon>
        <taxon>Methanobacteriota</taxon>
        <taxon>candidate division MSBL1</taxon>
    </lineage>
</organism>
<protein>
    <submittedName>
        <fullName evidence="2">Uncharacterized protein</fullName>
    </submittedName>
</protein>
<proteinExistence type="predicted"/>
<dbReference type="AlphaFoldDB" id="A0A133UHS2"/>
<evidence type="ECO:0000256" key="1">
    <source>
        <dbReference type="SAM" id="MobiDB-lite"/>
    </source>
</evidence>
<dbReference type="EMBL" id="LHXO01000099">
    <property type="protein sequence ID" value="KXA93771.1"/>
    <property type="molecule type" value="Genomic_DNA"/>
</dbReference>
<sequence length="62" mass="6523">MVRQETIEFVRENRSLLREVAENGDPAISPLAAAFLAAVPPGDEKASSLGQGEGNRDGGTAR</sequence>
<evidence type="ECO:0000313" key="3">
    <source>
        <dbReference type="Proteomes" id="UP000070284"/>
    </source>
</evidence>
<comment type="caution">
    <text evidence="2">The sequence shown here is derived from an EMBL/GenBank/DDBJ whole genome shotgun (WGS) entry which is preliminary data.</text>
</comment>
<gene>
    <name evidence="2" type="ORF">AKJ65_05995</name>
</gene>